<organism evidence="2 3">
    <name type="scientific">Marchantia polymorpha</name>
    <name type="common">Common liverwort</name>
    <name type="synonym">Marchantia aquatica</name>
    <dbReference type="NCBI Taxonomy" id="3197"/>
    <lineage>
        <taxon>Eukaryota</taxon>
        <taxon>Viridiplantae</taxon>
        <taxon>Streptophyta</taxon>
        <taxon>Embryophyta</taxon>
        <taxon>Marchantiophyta</taxon>
        <taxon>Marchantiopsida</taxon>
        <taxon>Marchantiidae</taxon>
        <taxon>Marchantiales</taxon>
        <taxon>Marchantiaceae</taxon>
        <taxon>Marchantia</taxon>
    </lineage>
</organism>
<gene>
    <name evidence="2" type="ORF">MARPO_0061s0097</name>
</gene>
<dbReference type="EMBL" id="KZ772733">
    <property type="protein sequence ID" value="PTQ36850.1"/>
    <property type="molecule type" value="Genomic_DNA"/>
</dbReference>
<keyword evidence="3" id="KW-1185">Reference proteome</keyword>
<sequence length="99" mass="11104">MVVQPRHCQSVCLSSRLSPRGPLRSTPFEVYERSPNLWLFRSLSSTLSLPPRELAFFFSPITCSRIVHGTTQILKKSASPLPRKSENSSSARANEALIF</sequence>
<feature type="compositionally biased region" description="Low complexity" evidence="1">
    <location>
        <begin position="87"/>
        <end position="99"/>
    </location>
</feature>
<name>A0A2R6WSM4_MARPO</name>
<reference evidence="3" key="1">
    <citation type="journal article" date="2017" name="Cell">
        <title>Insights into land plant evolution garnered from the Marchantia polymorpha genome.</title>
        <authorList>
            <person name="Bowman J.L."/>
            <person name="Kohchi T."/>
            <person name="Yamato K.T."/>
            <person name="Jenkins J."/>
            <person name="Shu S."/>
            <person name="Ishizaki K."/>
            <person name="Yamaoka S."/>
            <person name="Nishihama R."/>
            <person name="Nakamura Y."/>
            <person name="Berger F."/>
            <person name="Adam C."/>
            <person name="Aki S.S."/>
            <person name="Althoff F."/>
            <person name="Araki T."/>
            <person name="Arteaga-Vazquez M.A."/>
            <person name="Balasubrmanian S."/>
            <person name="Barry K."/>
            <person name="Bauer D."/>
            <person name="Boehm C.R."/>
            <person name="Briginshaw L."/>
            <person name="Caballero-Perez J."/>
            <person name="Catarino B."/>
            <person name="Chen F."/>
            <person name="Chiyoda S."/>
            <person name="Chovatia M."/>
            <person name="Davies K.M."/>
            <person name="Delmans M."/>
            <person name="Demura T."/>
            <person name="Dierschke T."/>
            <person name="Dolan L."/>
            <person name="Dorantes-Acosta A.E."/>
            <person name="Eklund D.M."/>
            <person name="Florent S.N."/>
            <person name="Flores-Sandoval E."/>
            <person name="Fujiyama A."/>
            <person name="Fukuzawa H."/>
            <person name="Galik B."/>
            <person name="Grimanelli D."/>
            <person name="Grimwood J."/>
            <person name="Grossniklaus U."/>
            <person name="Hamada T."/>
            <person name="Haseloff J."/>
            <person name="Hetherington A.J."/>
            <person name="Higo A."/>
            <person name="Hirakawa Y."/>
            <person name="Hundley H.N."/>
            <person name="Ikeda Y."/>
            <person name="Inoue K."/>
            <person name="Inoue S.I."/>
            <person name="Ishida S."/>
            <person name="Jia Q."/>
            <person name="Kakita M."/>
            <person name="Kanazawa T."/>
            <person name="Kawai Y."/>
            <person name="Kawashima T."/>
            <person name="Kennedy M."/>
            <person name="Kinose K."/>
            <person name="Kinoshita T."/>
            <person name="Kohara Y."/>
            <person name="Koide E."/>
            <person name="Komatsu K."/>
            <person name="Kopischke S."/>
            <person name="Kubo M."/>
            <person name="Kyozuka J."/>
            <person name="Lagercrantz U."/>
            <person name="Lin S.S."/>
            <person name="Lindquist E."/>
            <person name="Lipzen A.M."/>
            <person name="Lu C.W."/>
            <person name="De Luna E."/>
            <person name="Martienssen R.A."/>
            <person name="Minamino N."/>
            <person name="Mizutani M."/>
            <person name="Mizutani M."/>
            <person name="Mochizuki N."/>
            <person name="Monte I."/>
            <person name="Mosher R."/>
            <person name="Nagasaki H."/>
            <person name="Nakagami H."/>
            <person name="Naramoto S."/>
            <person name="Nishitani K."/>
            <person name="Ohtani M."/>
            <person name="Okamoto T."/>
            <person name="Okumura M."/>
            <person name="Phillips J."/>
            <person name="Pollak B."/>
            <person name="Reinders A."/>
            <person name="Rovekamp M."/>
            <person name="Sano R."/>
            <person name="Sawa S."/>
            <person name="Schmid M.W."/>
            <person name="Shirakawa M."/>
            <person name="Solano R."/>
            <person name="Spunde A."/>
            <person name="Suetsugu N."/>
            <person name="Sugano S."/>
            <person name="Sugiyama A."/>
            <person name="Sun R."/>
            <person name="Suzuki Y."/>
            <person name="Takenaka M."/>
            <person name="Takezawa D."/>
            <person name="Tomogane H."/>
            <person name="Tsuzuki M."/>
            <person name="Ueda T."/>
            <person name="Umeda M."/>
            <person name="Ward J.M."/>
            <person name="Watanabe Y."/>
            <person name="Yazaki K."/>
            <person name="Yokoyama R."/>
            <person name="Yoshitake Y."/>
            <person name="Yotsui I."/>
            <person name="Zachgo S."/>
            <person name="Schmutz J."/>
        </authorList>
    </citation>
    <scope>NUCLEOTIDE SEQUENCE [LARGE SCALE GENOMIC DNA]</scope>
    <source>
        <strain evidence="3">Tak-1</strain>
    </source>
</reference>
<evidence type="ECO:0000256" key="1">
    <source>
        <dbReference type="SAM" id="MobiDB-lite"/>
    </source>
</evidence>
<evidence type="ECO:0000313" key="3">
    <source>
        <dbReference type="Proteomes" id="UP000244005"/>
    </source>
</evidence>
<proteinExistence type="predicted"/>
<accession>A0A2R6WSM4</accession>
<evidence type="ECO:0000313" key="2">
    <source>
        <dbReference type="EMBL" id="PTQ36850.1"/>
    </source>
</evidence>
<feature type="region of interest" description="Disordered" evidence="1">
    <location>
        <begin position="77"/>
        <end position="99"/>
    </location>
</feature>
<dbReference type="AlphaFoldDB" id="A0A2R6WSM4"/>
<dbReference type="Proteomes" id="UP000244005">
    <property type="component" value="Unassembled WGS sequence"/>
</dbReference>
<protein>
    <submittedName>
        <fullName evidence="2">Uncharacterized protein</fullName>
    </submittedName>
</protein>